<dbReference type="Pfam" id="PF07732">
    <property type="entry name" value="Cu-oxidase_3"/>
    <property type="match status" value="1"/>
</dbReference>
<dbReference type="InterPro" id="IPR011707">
    <property type="entry name" value="Cu-oxidase-like_N"/>
</dbReference>
<keyword evidence="9" id="KW-0560">Oxidoreductase</keyword>
<evidence type="ECO:0000259" key="14">
    <source>
        <dbReference type="Pfam" id="PF07732"/>
    </source>
</evidence>
<evidence type="ECO:0000256" key="2">
    <source>
        <dbReference type="ARBA" id="ARBA00001973"/>
    </source>
</evidence>
<dbReference type="InterPro" id="IPR008972">
    <property type="entry name" value="Cupredoxin"/>
</dbReference>
<evidence type="ECO:0000313" key="15">
    <source>
        <dbReference type="EMBL" id="GAA4790777.1"/>
    </source>
</evidence>
<dbReference type="EC" id="1.7.2.1" evidence="5"/>
<reference evidence="16" key="1">
    <citation type="journal article" date="2019" name="Int. J. Syst. Evol. Microbiol.">
        <title>The Global Catalogue of Microorganisms (GCM) 10K type strain sequencing project: providing services to taxonomists for standard genome sequencing and annotation.</title>
        <authorList>
            <consortium name="The Broad Institute Genomics Platform"/>
            <consortium name="The Broad Institute Genome Sequencing Center for Infectious Disease"/>
            <person name="Wu L."/>
            <person name="Ma J."/>
        </authorList>
    </citation>
    <scope>NUCLEOTIDE SEQUENCE [LARGE SCALE GENOMIC DNA]</scope>
    <source>
        <strain evidence="16">JCM 18204</strain>
    </source>
</reference>
<organism evidence="15 16">
    <name type="scientific">Lysobacter hankyongensis</name>
    <dbReference type="NCBI Taxonomy" id="1176535"/>
    <lineage>
        <taxon>Bacteria</taxon>
        <taxon>Pseudomonadati</taxon>
        <taxon>Pseudomonadota</taxon>
        <taxon>Gammaproteobacteria</taxon>
        <taxon>Lysobacterales</taxon>
        <taxon>Lysobacteraceae</taxon>
        <taxon>Lysobacter</taxon>
    </lineage>
</organism>
<feature type="chain" id="PRO_5045511088" description="Copper-containing nitrite reductase" evidence="12">
    <location>
        <begin position="30"/>
        <end position="350"/>
    </location>
</feature>
<evidence type="ECO:0000256" key="1">
    <source>
        <dbReference type="ARBA" id="ARBA00001960"/>
    </source>
</evidence>
<keyword evidence="12" id="KW-0732">Signal</keyword>
<evidence type="ECO:0000256" key="12">
    <source>
        <dbReference type="SAM" id="SignalP"/>
    </source>
</evidence>
<dbReference type="Proteomes" id="UP001499959">
    <property type="component" value="Unassembled WGS sequence"/>
</dbReference>
<dbReference type="PRINTS" id="PR00695">
    <property type="entry name" value="CUNO2RDTASE"/>
</dbReference>
<evidence type="ECO:0000256" key="11">
    <source>
        <dbReference type="ARBA" id="ARBA00049340"/>
    </source>
</evidence>
<keyword evidence="8" id="KW-0677">Repeat</keyword>
<evidence type="ECO:0000256" key="3">
    <source>
        <dbReference type="ARBA" id="ARBA00010609"/>
    </source>
</evidence>
<evidence type="ECO:0000256" key="9">
    <source>
        <dbReference type="ARBA" id="ARBA00023002"/>
    </source>
</evidence>
<comment type="cofactor">
    <cofactor evidence="2">
        <name>Cu(2+)</name>
        <dbReference type="ChEBI" id="CHEBI:29036"/>
    </cofactor>
</comment>
<dbReference type="PANTHER" id="PTHR11709:SF394">
    <property type="entry name" value="FI03373P-RELATED"/>
    <property type="match status" value="1"/>
</dbReference>
<comment type="cofactor">
    <cofactor evidence="1">
        <name>Cu(+)</name>
        <dbReference type="ChEBI" id="CHEBI:49552"/>
    </cofactor>
</comment>
<evidence type="ECO:0000256" key="6">
    <source>
        <dbReference type="ARBA" id="ARBA00017290"/>
    </source>
</evidence>
<comment type="catalytic activity">
    <reaction evidence="11">
        <text>nitric oxide + Fe(III)-[cytochrome c] + H2O = Fe(II)-[cytochrome c] + nitrite + 2 H(+)</text>
        <dbReference type="Rhea" id="RHEA:15233"/>
        <dbReference type="Rhea" id="RHEA-COMP:10350"/>
        <dbReference type="Rhea" id="RHEA-COMP:14399"/>
        <dbReference type="ChEBI" id="CHEBI:15377"/>
        <dbReference type="ChEBI" id="CHEBI:15378"/>
        <dbReference type="ChEBI" id="CHEBI:16301"/>
        <dbReference type="ChEBI" id="CHEBI:16480"/>
        <dbReference type="ChEBI" id="CHEBI:29033"/>
        <dbReference type="ChEBI" id="CHEBI:29034"/>
        <dbReference type="EC" id="1.7.2.1"/>
    </reaction>
</comment>
<dbReference type="CDD" id="cd11024">
    <property type="entry name" value="CuRO_1_2DMCO_NIR_like"/>
    <property type="match status" value="1"/>
</dbReference>
<evidence type="ECO:0000256" key="8">
    <source>
        <dbReference type="ARBA" id="ARBA00022737"/>
    </source>
</evidence>
<evidence type="ECO:0000256" key="5">
    <source>
        <dbReference type="ARBA" id="ARBA00011882"/>
    </source>
</evidence>
<dbReference type="InterPro" id="IPR011706">
    <property type="entry name" value="Cu-oxidase_C"/>
</dbReference>
<evidence type="ECO:0000256" key="4">
    <source>
        <dbReference type="ARBA" id="ARBA00011233"/>
    </source>
</evidence>
<sequence>MSRNDWTRRGFLASLLAPAAMATAHKAIAQAGDAVPLEPSRHHVSPNHAKMATEGAKRYTREQIEAAMAMPVSSLKGLQPDRFLTEFDRGRVSTLPDGRTLREYDVVAEDREIEVAPGIFFPAWTYNGTVPGPTLRCTAGDRVRIRFRNRSISEHTMHFHGIHSADMDGVAEVVKPGDEYIYEFDARPWGLQLYHCHVPPVGLHMNRGLYGAFIIDPPTPRPKARELVIVASGWDLDFDERNELYVLNGGANFYRDNPIEIKKGERVRLYYVNALEFDPVNSLHLHATFFRDLRRTPKGESEEYTDIVLLSQADRRILEFEYEYEGMFMFHAHQNRYAELGGMGHFRVRG</sequence>
<keyword evidence="7" id="KW-0479">Metal-binding</keyword>
<protein>
    <recommendedName>
        <fullName evidence="6">Copper-containing nitrite reductase</fullName>
        <ecNumber evidence="5">1.7.2.1</ecNumber>
    </recommendedName>
</protein>
<feature type="signal peptide" evidence="12">
    <location>
        <begin position="1"/>
        <end position="29"/>
    </location>
</feature>
<feature type="domain" description="Plastocyanin-like" evidence="13">
    <location>
        <begin position="249"/>
        <end position="349"/>
    </location>
</feature>
<dbReference type="RefSeq" id="WP_345302700.1">
    <property type="nucleotide sequence ID" value="NZ_BAABJE010000005.1"/>
</dbReference>
<comment type="caution">
    <text evidence="15">The sequence shown here is derived from an EMBL/GenBank/DDBJ whole genome shotgun (WGS) entry which is preliminary data.</text>
</comment>
<dbReference type="InterPro" id="IPR006311">
    <property type="entry name" value="TAT_signal"/>
</dbReference>
<dbReference type="SUPFAM" id="SSF49503">
    <property type="entry name" value="Cupredoxins"/>
    <property type="match status" value="2"/>
</dbReference>
<proteinExistence type="inferred from homology"/>
<dbReference type="PANTHER" id="PTHR11709">
    <property type="entry name" value="MULTI-COPPER OXIDASE"/>
    <property type="match status" value="1"/>
</dbReference>
<dbReference type="Pfam" id="PF07731">
    <property type="entry name" value="Cu-oxidase_2"/>
    <property type="match status" value="1"/>
</dbReference>
<evidence type="ECO:0000259" key="13">
    <source>
        <dbReference type="Pfam" id="PF07731"/>
    </source>
</evidence>
<dbReference type="Gene3D" id="2.60.40.420">
    <property type="entry name" value="Cupredoxins - blue copper proteins"/>
    <property type="match status" value="2"/>
</dbReference>
<comment type="similarity">
    <text evidence="3">Belongs to the multicopper oxidase family.</text>
</comment>
<evidence type="ECO:0000313" key="16">
    <source>
        <dbReference type="Proteomes" id="UP001499959"/>
    </source>
</evidence>
<feature type="domain" description="Plastocyanin-like" evidence="14">
    <location>
        <begin position="122"/>
        <end position="218"/>
    </location>
</feature>
<comment type="subunit">
    <text evidence="4">Homotrimer.</text>
</comment>
<dbReference type="InterPro" id="IPR045087">
    <property type="entry name" value="Cu-oxidase_fam"/>
</dbReference>
<name>A0ABP9B580_9GAMM</name>
<evidence type="ECO:0000256" key="10">
    <source>
        <dbReference type="ARBA" id="ARBA00023008"/>
    </source>
</evidence>
<dbReference type="InterPro" id="IPR001287">
    <property type="entry name" value="NO2-reductase_Cu"/>
</dbReference>
<keyword evidence="16" id="KW-1185">Reference proteome</keyword>
<keyword evidence="10" id="KW-0186">Copper</keyword>
<dbReference type="EMBL" id="BAABJE010000005">
    <property type="protein sequence ID" value="GAA4790777.1"/>
    <property type="molecule type" value="Genomic_DNA"/>
</dbReference>
<gene>
    <name evidence="15" type="ORF">GCM10023307_15130</name>
</gene>
<dbReference type="PROSITE" id="PS51318">
    <property type="entry name" value="TAT"/>
    <property type="match status" value="1"/>
</dbReference>
<evidence type="ECO:0000256" key="7">
    <source>
        <dbReference type="ARBA" id="ARBA00022723"/>
    </source>
</evidence>
<accession>A0ABP9B580</accession>